<dbReference type="PANTHER" id="PTHR31885:SF6">
    <property type="entry name" value="GH04784P"/>
    <property type="match status" value="1"/>
</dbReference>
<keyword evidence="5 6" id="KW-0472">Membrane</keyword>
<feature type="transmembrane region" description="Helical" evidence="6">
    <location>
        <begin position="81"/>
        <end position="98"/>
    </location>
</feature>
<feature type="transmembrane region" description="Helical" evidence="6">
    <location>
        <begin position="58"/>
        <end position="75"/>
    </location>
</feature>
<evidence type="ECO:0000256" key="3">
    <source>
        <dbReference type="ARBA" id="ARBA00022692"/>
    </source>
</evidence>
<gene>
    <name evidence="7" type="ORF">MTP09_12870</name>
</gene>
<evidence type="ECO:0000256" key="4">
    <source>
        <dbReference type="ARBA" id="ARBA00022989"/>
    </source>
</evidence>
<feature type="transmembrane region" description="Helical" evidence="6">
    <location>
        <begin position="105"/>
        <end position="125"/>
    </location>
</feature>
<name>A0ABY4BSX2_9FLAO</name>
<evidence type="ECO:0000313" key="8">
    <source>
        <dbReference type="Proteomes" id="UP000831460"/>
    </source>
</evidence>
<dbReference type="Pfam" id="PF07947">
    <property type="entry name" value="YhhN"/>
    <property type="match status" value="1"/>
</dbReference>
<feature type="transmembrane region" description="Helical" evidence="6">
    <location>
        <begin position="181"/>
        <end position="199"/>
    </location>
</feature>
<comment type="similarity">
    <text evidence="2">Belongs to the TMEM86 family.</text>
</comment>
<comment type="subcellular location">
    <subcellularLocation>
        <location evidence="1">Membrane</location>
        <topology evidence="1">Multi-pass membrane protein</topology>
    </subcellularLocation>
</comment>
<organism evidence="7 8">
    <name type="scientific">Chryseobacterium suipulveris</name>
    <dbReference type="NCBI Taxonomy" id="2929800"/>
    <lineage>
        <taxon>Bacteria</taxon>
        <taxon>Pseudomonadati</taxon>
        <taxon>Bacteroidota</taxon>
        <taxon>Flavobacteriia</taxon>
        <taxon>Flavobacteriales</taxon>
        <taxon>Weeksellaceae</taxon>
        <taxon>Chryseobacterium group</taxon>
        <taxon>Chryseobacterium</taxon>
    </lineage>
</organism>
<keyword evidence="3 6" id="KW-0812">Transmembrane</keyword>
<dbReference type="EMBL" id="CP094532">
    <property type="protein sequence ID" value="UOE40783.1"/>
    <property type="molecule type" value="Genomic_DNA"/>
</dbReference>
<evidence type="ECO:0000256" key="6">
    <source>
        <dbReference type="SAM" id="Phobius"/>
    </source>
</evidence>
<evidence type="ECO:0000256" key="2">
    <source>
        <dbReference type="ARBA" id="ARBA00007375"/>
    </source>
</evidence>
<feature type="transmembrane region" description="Helical" evidence="6">
    <location>
        <begin position="28"/>
        <end position="46"/>
    </location>
</feature>
<feature type="transmembrane region" description="Helical" evidence="6">
    <location>
        <begin position="5"/>
        <end position="22"/>
    </location>
</feature>
<dbReference type="InterPro" id="IPR012506">
    <property type="entry name" value="TMEM86B-like"/>
</dbReference>
<accession>A0ABY4BSX2</accession>
<dbReference type="PANTHER" id="PTHR31885">
    <property type="entry name" value="GH04784P"/>
    <property type="match status" value="1"/>
</dbReference>
<reference evidence="7 8" key="1">
    <citation type="submission" date="2022-03" db="EMBL/GenBank/DDBJ databases">
        <title>Chryseobacterium sp. isolated from particulate matters in swine house.</title>
        <authorList>
            <person name="Won M."/>
            <person name="Kim S.-J."/>
            <person name="Kwon S.-W."/>
        </authorList>
    </citation>
    <scope>NUCLEOTIDE SEQUENCE [LARGE SCALE GENOMIC DNA]</scope>
    <source>
        <strain evidence="7 8">SC2-2</strain>
    </source>
</reference>
<proteinExistence type="inferred from homology"/>
<protein>
    <submittedName>
        <fullName evidence="7">Lysoplasmalogenase</fullName>
    </submittedName>
</protein>
<sequence>MKTKILKIILFIVFLADLFFVFKNQTEPRFFTKTLLIPLLILIYVFESNSRKNLLNKTFVIGLIFSFFGDFFLLFKWGFLAGLGSFLLAHVLYIFCFLKLSVRKHLPFLAVALSLYASGLIFYLFPYLNEMKIPVIIYGLVISTMLYFAVLTSNKNLIFGAVLFVISDSVLSINLFVKETVVLSLLVMITYISAQWFLVKGMISNPKKL</sequence>
<feature type="transmembrane region" description="Helical" evidence="6">
    <location>
        <begin position="157"/>
        <end position="175"/>
    </location>
</feature>
<keyword evidence="8" id="KW-1185">Reference proteome</keyword>
<feature type="transmembrane region" description="Helical" evidence="6">
    <location>
        <begin position="131"/>
        <end position="150"/>
    </location>
</feature>
<dbReference type="RefSeq" id="WP_243548754.1">
    <property type="nucleotide sequence ID" value="NZ_CP094532.1"/>
</dbReference>
<dbReference type="Proteomes" id="UP000831460">
    <property type="component" value="Chromosome"/>
</dbReference>
<evidence type="ECO:0000256" key="5">
    <source>
        <dbReference type="ARBA" id="ARBA00023136"/>
    </source>
</evidence>
<evidence type="ECO:0000256" key="1">
    <source>
        <dbReference type="ARBA" id="ARBA00004141"/>
    </source>
</evidence>
<keyword evidence="4 6" id="KW-1133">Transmembrane helix</keyword>
<evidence type="ECO:0000313" key="7">
    <source>
        <dbReference type="EMBL" id="UOE40783.1"/>
    </source>
</evidence>